<dbReference type="SUPFAM" id="SSF53383">
    <property type="entry name" value="PLP-dependent transferases"/>
    <property type="match status" value="1"/>
</dbReference>
<dbReference type="InterPro" id="IPR004839">
    <property type="entry name" value="Aminotransferase_I/II_large"/>
</dbReference>
<dbReference type="Proteomes" id="UP000198508">
    <property type="component" value="Unassembled WGS sequence"/>
</dbReference>
<dbReference type="NCBIfam" id="TIGR04350">
    <property type="entry name" value="C_S_lyase_PatB"/>
    <property type="match status" value="1"/>
</dbReference>
<keyword evidence="4 7" id="KW-0456">Lyase</keyword>
<evidence type="ECO:0000259" key="6">
    <source>
        <dbReference type="Pfam" id="PF00155"/>
    </source>
</evidence>
<dbReference type="CDD" id="cd00609">
    <property type="entry name" value="AAT_like"/>
    <property type="match status" value="1"/>
</dbReference>
<reference evidence="8" key="1">
    <citation type="submission" date="2016-10" db="EMBL/GenBank/DDBJ databases">
        <authorList>
            <person name="Varghese N."/>
            <person name="Submissions S."/>
        </authorList>
    </citation>
    <scope>NUCLEOTIDE SEQUENCE [LARGE SCALE GENOMIC DNA]</scope>
    <source>
        <strain evidence="8">NLAE-zl-G277</strain>
    </source>
</reference>
<dbReference type="InterPro" id="IPR051798">
    <property type="entry name" value="Class-II_PLP-Dep_Aminotrans"/>
</dbReference>
<dbReference type="GeneID" id="93279953"/>
<dbReference type="GO" id="GO:0030170">
    <property type="term" value="F:pyridoxal phosphate binding"/>
    <property type="evidence" value="ECO:0007669"/>
    <property type="project" value="InterPro"/>
</dbReference>
<keyword evidence="8" id="KW-1185">Reference proteome</keyword>
<evidence type="ECO:0000313" key="8">
    <source>
        <dbReference type="Proteomes" id="UP000198508"/>
    </source>
</evidence>
<dbReference type="EC" id="4.4.1.13" evidence="2"/>
<evidence type="ECO:0000313" key="7">
    <source>
        <dbReference type="EMBL" id="SEU13053.1"/>
    </source>
</evidence>
<dbReference type="EMBL" id="FOIM01000034">
    <property type="protein sequence ID" value="SEU13053.1"/>
    <property type="molecule type" value="Genomic_DNA"/>
</dbReference>
<evidence type="ECO:0000256" key="3">
    <source>
        <dbReference type="ARBA" id="ARBA00022898"/>
    </source>
</evidence>
<dbReference type="PANTHER" id="PTHR43525:SF1">
    <property type="entry name" value="PROTEIN MALY"/>
    <property type="match status" value="1"/>
</dbReference>
<proteinExistence type="inferred from homology"/>
<dbReference type="Pfam" id="PF00155">
    <property type="entry name" value="Aminotran_1_2"/>
    <property type="match status" value="1"/>
</dbReference>
<evidence type="ECO:0000256" key="5">
    <source>
        <dbReference type="ARBA" id="ARBA00037974"/>
    </source>
</evidence>
<dbReference type="Gene3D" id="3.40.640.10">
    <property type="entry name" value="Type I PLP-dependent aspartate aminotransferase-like (Major domain)"/>
    <property type="match status" value="1"/>
</dbReference>
<dbReference type="InterPro" id="IPR027619">
    <property type="entry name" value="C-S_lyase_PatB-like"/>
</dbReference>
<dbReference type="InterPro" id="IPR015424">
    <property type="entry name" value="PyrdxlP-dep_Trfase"/>
</dbReference>
<dbReference type="AlphaFoldDB" id="A0A1I0JQW1"/>
<dbReference type="InterPro" id="IPR015421">
    <property type="entry name" value="PyrdxlP-dep_Trfase_major"/>
</dbReference>
<organism evidence="7 8">
    <name type="scientific">Enterocloster lavalensis</name>
    <dbReference type="NCBI Taxonomy" id="460384"/>
    <lineage>
        <taxon>Bacteria</taxon>
        <taxon>Bacillati</taxon>
        <taxon>Bacillota</taxon>
        <taxon>Clostridia</taxon>
        <taxon>Lachnospirales</taxon>
        <taxon>Lachnospiraceae</taxon>
        <taxon>Enterocloster</taxon>
    </lineage>
</organism>
<dbReference type="STRING" id="460384.SAMN05216313_13445"/>
<dbReference type="PANTHER" id="PTHR43525">
    <property type="entry name" value="PROTEIN MALY"/>
    <property type="match status" value="1"/>
</dbReference>
<dbReference type="InterPro" id="IPR015422">
    <property type="entry name" value="PyrdxlP-dep_Trfase_small"/>
</dbReference>
<dbReference type="Gene3D" id="3.90.1150.10">
    <property type="entry name" value="Aspartate Aminotransferase, domain 1"/>
    <property type="match status" value="1"/>
</dbReference>
<dbReference type="RefSeq" id="WP_092369831.1">
    <property type="nucleotide sequence ID" value="NZ_CAJJSN010000021.1"/>
</dbReference>
<name>A0A1I0JQW1_9FIRM</name>
<protein>
    <recommendedName>
        <fullName evidence="2">cysteine-S-conjugate beta-lyase</fullName>
        <ecNumber evidence="2">4.4.1.13</ecNumber>
    </recommendedName>
</protein>
<comment type="cofactor">
    <cofactor evidence="1">
        <name>pyridoxal 5'-phosphate</name>
        <dbReference type="ChEBI" id="CHEBI:597326"/>
    </cofactor>
</comment>
<dbReference type="GO" id="GO:0047804">
    <property type="term" value="F:cysteine-S-conjugate beta-lyase activity"/>
    <property type="evidence" value="ECO:0007669"/>
    <property type="project" value="UniProtKB-EC"/>
</dbReference>
<comment type="similarity">
    <text evidence="5">Belongs to the class-II pyridoxal-phosphate-dependent aminotransferase family. MalY/PatB cystathionine beta-lyase subfamily.</text>
</comment>
<accession>A0A1I0JQW1</accession>
<evidence type="ECO:0000256" key="1">
    <source>
        <dbReference type="ARBA" id="ARBA00001933"/>
    </source>
</evidence>
<feature type="domain" description="Aminotransferase class I/classII large" evidence="6">
    <location>
        <begin position="41"/>
        <end position="386"/>
    </location>
</feature>
<evidence type="ECO:0000256" key="4">
    <source>
        <dbReference type="ARBA" id="ARBA00023239"/>
    </source>
</evidence>
<evidence type="ECO:0000256" key="2">
    <source>
        <dbReference type="ARBA" id="ARBA00012224"/>
    </source>
</evidence>
<keyword evidence="3" id="KW-0663">Pyridoxal phosphate</keyword>
<sequence length="395" mass="45375">MEVKEFCDRYYVDRNGTASLKWDALQTRFGDPDLISMWVADMEFRTPECVTDALAKRVAHGIFGYSFVPDSYYEAVMDWEKDHHGYQLKKEWMRVSPGVVAALYWSVNMYTQPGDSVIIMTPVYYPFHNCVKDSGRNLVTCDLIYDQGVYTIDYEGFEKAIVENGVKMYILCSPHNPAGRVWKEEELERMLEICARHNVLVISDEIHQDLVFGGHKHIPAATIAGGRYADRMITAFASSKTFNLATCLTSTIVIENEELRKTWDDFVKVYNSVEVNVFGITAVEAALRGGEEWYQGVKKVICSNYETVVEEMKEFPGVHIAPLEGTYLVFMDLRNYVPADDVRDFTQEKCRLAVDYGEWFGENWKGFIRLNMGTHPDIVKKAVENIKENLRKRNA</sequence>
<gene>
    <name evidence="7" type="ORF">SAMN05216313_13445</name>
</gene>